<evidence type="ECO:0000256" key="1">
    <source>
        <dbReference type="ARBA" id="ARBA00022679"/>
    </source>
</evidence>
<keyword evidence="1" id="KW-0808">Transferase</keyword>
<feature type="region of interest" description="Disordered" evidence="4">
    <location>
        <begin position="111"/>
        <end position="150"/>
    </location>
</feature>
<evidence type="ECO:0000256" key="4">
    <source>
        <dbReference type="SAM" id="MobiDB-lite"/>
    </source>
</evidence>
<comment type="caution">
    <text evidence="6">The sequence shown here is derived from an EMBL/GenBank/DDBJ whole genome shotgun (WGS) entry which is preliminary data.</text>
</comment>
<dbReference type="InterPro" id="IPR037457">
    <property type="entry name" value="M28_QC"/>
</dbReference>
<evidence type="ECO:0000313" key="6">
    <source>
        <dbReference type="EMBL" id="KAG0259120.1"/>
    </source>
</evidence>
<sequence>MPTDTSSTCRGISIPYLAKTSLVILGSLAVLSSVVSGYEARALQASMVDDVHTLLSYEPSDPNRFNPHNGTLLAPIMIPRVSGTVNNTIVQQFFLDYFKKLSEASEAGQSFNGHLVEPDAGQDNHKEGEKEAKTTGKSKRAPPPEMEHKGTGWHVELDAFEDDTPYGKKKFTNIVMTKNPNAANRLVFAAHFDSKYFPPHGKNLNLNNGGEDTLPFVAATDSAVPCAIMLDLATSLDRLLDHPSRTDKDTTLQLIFFDGEEAFVEWSGNDNTYGSRHLAALWANTPVIKSRLATGRNNGERANKLDGIELFVLLDLLGSEDQRVPNWFRKTSWAHRHTQGIEQRLWSAGLQSKAGREGETDEDDDLLEDLLKPMMTNDPTYEGGVSDDHMPFMERGVPVFHVIPSPFPKVWHTLKDDADAIDQDVVTNWANMFRVFAAEYLGLIPSKLNARRHDEL</sequence>
<protein>
    <recommendedName>
        <fullName evidence="3">Peptide hydrolase</fullName>
        <ecNumber evidence="3">3.4.-.-</ecNumber>
    </recommendedName>
</protein>
<feature type="compositionally biased region" description="Basic and acidic residues" evidence="4">
    <location>
        <begin position="122"/>
        <end position="134"/>
    </location>
</feature>
<evidence type="ECO:0000256" key="3">
    <source>
        <dbReference type="RuleBase" id="RU361240"/>
    </source>
</evidence>
<dbReference type="Pfam" id="PF04389">
    <property type="entry name" value="Peptidase_M28"/>
    <property type="match status" value="1"/>
</dbReference>
<dbReference type="PANTHER" id="PTHR12283:SF6">
    <property type="entry name" value="GLUTAMINYL-PEPTIDE CYCLOTRANSFERASE-RELATED"/>
    <property type="match status" value="1"/>
</dbReference>
<feature type="domain" description="Peptidase M28" evidence="5">
    <location>
        <begin position="173"/>
        <end position="435"/>
    </location>
</feature>
<reference evidence="6" key="1">
    <citation type="journal article" date="2020" name="Fungal Divers.">
        <title>Resolving the Mortierellaceae phylogeny through synthesis of multi-gene phylogenetics and phylogenomics.</title>
        <authorList>
            <person name="Vandepol N."/>
            <person name="Liber J."/>
            <person name="Desiro A."/>
            <person name="Na H."/>
            <person name="Kennedy M."/>
            <person name="Barry K."/>
            <person name="Grigoriev I.V."/>
            <person name="Miller A.N."/>
            <person name="O'Donnell K."/>
            <person name="Stajich J.E."/>
            <person name="Bonito G."/>
        </authorList>
    </citation>
    <scope>NUCLEOTIDE SEQUENCE</scope>
    <source>
        <strain evidence="6">BC1065</strain>
    </source>
</reference>
<dbReference type="GO" id="GO:0008233">
    <property type="term" value="F:peptidase activity"/>
    <property type="evidence" value="ECO:0007669"/>
    <property type="project" value="UniProtKB-KW"/>
</dbReference>
<organism evidence="6 7">
    <name type="scientific">Actinomortierella ambigua</name>
    <dbReference type="NCBI Taxonomy" id="1343610"/>
    <lineage>
        <taxon>Eukaryota</taxon>
        <taxon>Fungi</taxon>
        <taxon>Fungi incertae sedis</taxon>
        <taxon>Mucoromycota</taxon>
        <taxon>Mortierellomycotina</taxon>
        <taxon>Mortierellomycetes</taxon>
        <taxon>Mortierellales</taxon>
        <taxon>Mortierellaceae</taxon>
        <taxon>Actinomortierella</taxon>
    </lineage>
</organism>
<dbReference type="Proteomes" id="UP000807716">
    <property type="component" value="Unassembled WGS sequence"/>
</dbReference>
<dbReference type="Gene3D" id="3.40.630.10">
    <property type="entry name" value="Zn peptidases"/>
    <property type="match status" value="1"/>
</dbReference>
<evidence type="ECO:0000259" key="5">
    <source>
        <dbReference type="Pfam" id="PF04389"/>
    </source>
</evidence>
<keyword evidence="2" id="KW-0012">Acyltransferase</keyword>
<comment type="similarity">
    <text evidence="3">Belongs to the peptidase M28 family.</text>
</comment>
<keyword evidence="3" id="KW-0862">Zinc</keyword>
<dbReference type="AlphaFoldDB" id="A0A9P6Q5L2"/>
<dbReference type="InterPro" id="IPR040234">
    <property type="entry name" value="QC/QCL"/>
</dbReference>
<keyword evidence="3" id="KW-0645">Protease</keyword>
<dbReference type="CDD" id="cd03880">
    <property type="entry name" value="M28_QC_like"/>
    <property type="match status" value="1"/>
</dbReference>
<dbReference type="PANTHER" id="PTHR12283">
    <property type="entry name" value="GLUTAMINYL-PEPTIDE CYCLOTRANSFERASE"/>
    <property type="match status" value="1"/>
</dbReference>
<dbReference type="InterPro" id="IPR007484">
    <property type="entry name" value="Peptidase_M28"/>
</dbReference>
<gene>
    <name evidence="6" type="ORF">DFQ27_004223</name>
</gene>
<keyword evidence="3" id="KW-0479">Metal-binding</keyword>
<dbReference type="EMBL" id="JAAAJB010000296">
    <property type="protein sequence ID" value="KAG0259120.1"/>
    <property type="molecule type" value="Genomic_DNA"/>
</dbReference>
<dbReference type="SUPFAM" id="SSF53187">
    <property type="entry name" value="Zn-dependent exopeptidases"/>
    <property type="match status" value="1"/>
</dbReference>
<keyword evidence="3" id="KW-0378">Hydrolase</keyword>
<proteinExistence type="inferred from homology"/>
<dbReference type="GO" id="GO:0016603">
    <property type="term" value="F:glutaminyl-peptide cyclotransferase activity"/>
    <property type="evidence" value="ECO:0007669"/>
    <property type="project" value="InterPro"/>
</dbReference>
<accession>A0A9P6Q5L2</accession>
<name>A0A9P6Q5L2_9FUNG</name>
<dbReference type="OrthoDB" id="3907302at2759"/>
<evidence type="ECO:0000313" key="7">
    <source>
        <dbReference type="Proteomes" id="UP000807716"/>
    </source>
</evidence>
<dbReference type="GO" id="GO:0008270">
    <property type="term" value="F:zinc ion binding"/>
    <property type="evidence" value="ECO:0007669"/>
    <property type="project" value="TreeGrafter"/>
</dbReference>
<dbReference type="GO" id="GO:0006508">
    <property type="term" value="P:proteolysis"/>
    <property type="evidence" value="ECO:0007669"/>
    <property type="project" value="UniProtKB-KW"/>
</dbReference>
<dbReference type="EC" id="3.4.-.-" evidence="3"/>
<evidence type="ECO:0000256" key="2">
    <source>
        <dbReference type="ARBA" id="ARBA00023315"/>
    </source>
</evidence>
<keyword evidence="7" id="KW-1185">Reference proteome</keyword>